<dbReference type="Proteomes" id="UP000828390">
    <property type="component" value="Unassembled WGS sequence"/>
</dbReference>
<evidence type="ECO:0000313" key="5">
    <source>
        <dbReference type="Proteomes" id="UP000828390"/>
    </source>
</evidence>
<keyword evidence="1" id="KW-0862">Zinc</keyword>
<dbReference type="AlphaFoldDB" id="A0A9D4D6U6"/>
<dbReference type="EMBL" id="JAIWYP010000011">
    <property type="protein sequence ID" value="KAH3739190.1"/>
    <property type="molecule type" value="Genomic_DNA"/>
</dbReference>
<accession>A0A9D4D6U6</accession>
<protein>
    <recommendedName>
        <fullName evidence="3">CCHC-type domain-containing protein</fullName>
    </recommendedName>
</protein>
<feature type="compositionally biased region" description="Polar residues" evidence="2">
    <location>
        <begin position="169"/>
        <end position="179"/>
    </location>
</feature>
<proteinExistence type="predicted"/>
<evidence type="ECO:0000256" key="1">
    <source>
        <dbReference type="PROSITE-ProRule" id="PRU00047"/>
    </source>
</evidence>
<sequence length="179" mass="19688">MEVEGFKTMTGVRLEMSQHEQENIPHLIKIECGSKALVTMRGRPPLCLRCMRLGHMRGDCPARSKKGAVSVSGERPVERQGPAKAEEGYAGGTESSSFRLEVVRKKKSRKAPEKQDIASYASPSNDRTPAPAVPEKVLVVDQEMEASEASVKRKLEDDDFTPLPRNRVASRNVQVESGG</sequence>
<evidence type="ECO:0000259" key="3">
    <source>
        <dbReference type="PROSITE" id="PS50158"/>
    </source>
</evidence>
<dbReference type="GO" id="GO:0003676">
    <property type="term" value="F:nucleic acid binding"/>
    <property type="evidence" value="ECO:0007669"/>
    <property type="project" value="InterPro"/>
</dbReference>
<keyword evidence="5" id="KW-1185">Reference proteome</keyword>
<evidence type="ECO:0000313" key="4">
    <source>
        <dbReference type="EMBL" id="KAH3739190.1"/>
    </source>
</evidence>
<comment type="caution">
    <text evidence="4">The sequence shown here is derived from an EMBL/GenBank/DDBJ whole genome shotgun (WGS) entry which is preliminary data.</text>
</comment>
<reference evidence="4" key="1">
    <citation type="journal article" date="2019" name="bioRxiv">
        <title>The Genome of the Zebra Mussel, Dreissena polymorpha: A Resource for Invasive Species Research.</title>
        <authorList>
            <person name="McCartney M.A."/>
            <person name="Auch B."/>
            <person name="Kono T."/>
            <person name="Mallez S."/>
            <person name="Zhang Y."/>
            <person name="Obille A."/>
            <person name="Becker A."/>
            <person name="Abrahante J.E."/>
            <person name="Garbe J."/>
            <person name="Badalamenti J.P."/>
            <person name="Herman A."/>
            <person name="Mangelson H."/>
            <person name="Liachko I."/>
            <person name="Sullivan S."/>
            <person name="Sone E.D."/>
            <person name="Koren S."/>
            <person name="Silverstein K.A.T."/>
            <person name="Beckman K.B."/>
            <person name="Gohl D.M."/>
        </authorList>
    </citation>
    <scope>NUCLEOTIDE SEQUENCE</scope>
    <source>
        <strain evidence="4">Duluth1</strain>
        <tissue evidence="4">Whole animal</tissue>
    </source>
</reference>
<name>A0A9D4D6U6_DREPO</name>
<evidence type="ECO:0000256" key="2">
    <source>
        <dbReference type="SAM" id="MobiDB-lite"/>
    </source>
</evidence>
<keyword evidence="1" id="KW-0479">Metal-binding</keyword>
<feature type="region of interest" description="Disordered" evidence="2">
    <location>
        <begin position="61"/>
        <end position="179"/>
    </location>
</feature>
<organism evidence="4 5">
    <name type="scientific">Dreissena polymorpha</name>
    <name type="common">Zebra mussel</name>
    <name type="synonym">Mytilus polymorpha</name>
    <dbReference type="NCBI Taxonomy" id="45954"/>
    <lineage>
        <taxon>Eukaryota</taxon>
        <taxon>Metazoa</taxon>
        <taxon>Spiralia</taxon>
        <taxon>Lophotrochozoa</taxon>
        <taxon>Mollusca</taxon>
        <taxon>Bivalvia</taxon>
        <taxon>Autobranchia</taxon>
        <taxon>Heteroconchia</taxon>
        <taxon>Euheterodonta</taxon>
        <taxon>Imparidentia</taxon>
        <taxon>Neoheterodontei</taxon>
        <taxon>Myida</taxon>
        <taxon>Dreissenoidea</taxon>
        <taxon>Dreissenidae</taxon>
        <taxon>Dreissena</taxon>
    </lineage>
</organism>
<keyword evidence="1" id="KW-0863">Zinc-finger</keyword>
<gene>
    <name evidence="4" type="ORF">DPMN_045837</name>
</gene>
<dbReference type="PROSITE" id="PS50158">
    <property type="entry name" value="ZF_CCHC"/>
    <property type="match status" value="1"/>
</dbReference>
<dbReference type="SUPFAM" id="SSF57756">
    <property type="entry name" value="Retrovirus zinc finger-like domains"/>
    <property type="match status" value="1"/>
</dbReference>
<reference evidence="4" key="2">
    <citation type="submission" date="2020-11" db="EMBL/GenBank/DDBJ databases">
        <authorList>
            <person name="McCartney M.A."/>
            <person name="Auch B."/>
            <person name="Kono T."/>
            <person name="Mallez S."/>
            <person name="Becker A."/>
            <person name="Gohl D.M."/>
            <person name="Silverstein K.A.T."/>
            <person name="Koren S."/>
            <person name="Bechman K.B."/>
            <person name="Herman A."/>
            <person name="Abrahante J.E."/>
            <person name="Garbe J."/>
        </authorList>
    </citation>
    <scope>NUCLEOTIDE SEQUENCE</scope>
    <source>
        <strain evidence="4">Duluth1</strain>
        <tissue evidence="4">Whole animal</tissue>
    </source>
</reference>
<dbReference type="InterPro" id="IPR001878">
    <property type="entry name" value="Znf_CCHC"/>
</dbReference>
<feature type="domain" description="CCHC-type" evidence="3">
    <location>
        <begin position="47"/>
        <end position="61"/>
    </location>
</feature>
<dbReference type="GO" id="GO:0008270">
    <property type="term" value="F:zinc ion binding"/>
    <property type="evidence" value="ECO:0007669"/>
    <property type="project" value="UniProtKB-KW"/>
</dbReference>
<dbReference type="InterPro" id="IPR036875">
    <property type="entry name" value="Znf_CCHC_sf"/>
</dbReference>